<reference evidence="9" key="2">
    <citation type="journal article" date="2023" name="ISME Commun">
        <title>Characterization of a bloom-associated alphaproteobacterial lineage, 'Candidatus Phycosocius': insights into freshwater algal-bacterial interactions.</title>
        <authorList>
            <person name="Tanabe Y."/>
            <person name="Yamaguchi H."/>
            <person name="Yoshida M."/>
            <person name="Kai A."/>
            <person name="Okazaki Y."/>
        </authorList>
    </citation>
    <scope>NUCLEOTIDE SEQUENCE</scope>
    <source>
        <strain evidence="9">BOTRYCO-1</strain>
    </source>
</reference>
<dbReference type="RefSeq" id="WP_284360305.1">
    <property type="nucleotide sequence ID" value="NZ_BPFZ01000009.1"/>
</dbReference>
<keyword evidence="10" id="KW-1185">Reference proteome</keyword>
<gene>
    <name evidence="9" type="ORF">PsB1_1566</name>
</gene>
<comment type="caution">
    <text evidence="9">The sequence shown here is derived from an EMBL/GenBank/DDBJ whole genome shotgun (WGS) entry which is preliminary data.</text>
</comment>
<dbReference type="CDD" id="cd24161">
    <property type="entry name" value="NUDIX_ADPRase_Ndx2"/>
    <property type="match status" value="1"/>
</dbReference>
<organism evidence="9 10">
    <name type="scientific">Candidatus Phycosocius spiralis</name>
    <dbReference type="NCBI Taxonomy" id="2815099"/>
    <lineage>
        <taxon>Bacteria</taxon>
        <taxon>Pseudomonadati</taxon>
        <taxon>Pseudomonadota</taxon>
        <taxon>Alphaproteobacteria</taxon>
        <taxon>Caulobacterales</taxon>
        <taxon>Caulobacterales incertae sedis</taxon>
        <taxon>Candidatus Phycosocius</taxon>
    </lineage>
</organism>
<dbReference type="PROSITE" id="PS51462">
    <property type="entry name" value="NUDIX"/>
    <property type="match status" value="1"/>
</dbReference>
<dbReference type="InterPro" id="IPR020084">
    <property type="entry name" value="NUDIX_hydrolase_CS"/>
</dbReference>
<name>A0ABQ4PWH4_9PROT</name>
<evidence type="ECO:0000259" key="8">
    <source>
        <dbReference type="PROSITE" id="PS51462"/>
    </source>
</evidence>
<dbReference type="Proteomes" id="UP001161064">
    <property type="component" value="Unassembled WGS sequence"/>
</dbReference>
<dbReference type="Pfam" id="PF00293">
    <property type="entry name" value="NUDIX"/>
    <property type="match status" value="1"/>
</dbReference>
<evidence type="ECO:0000256" key="1">
    <source>
        <dbReference type="ARBA" id="ARBA00000847"/>
    </source>
</evidence>
<dbReference type="PANTHER" id="PTHR11839:SF18">
    <property type="entry name" value="NUDIX HYDROLASE DOMAIN-CONTAINING PROTEIN"/>
    <property type="match status" value="1"/>
</dbReference>
<evidence type="ECO:0000256" key="2">
    <source>
        <dbReference type="ARBA" id="ARBA00001946"/>
    </source>
</evidence>
<dbReference type="SUPFAM" id="SSF55811">
    <property type="entry name" value="Nudix"/>
    <property type="match status" value="1"/>
</dbReference>
<proteinExistence type="inferred from homology"/>
<dbReference type="PANTHER" id="PTHR11839">
    <property type="entry name" value="UDP/ADP-SUGAR PYROPHOSPHATASE"/>
    <property type="match status" value="1"/>
</dbReference>
<evidence type="ECO:0000313" key="9">
    <source>
        <dbReference type="EMBL" id="GIU67412.1"/>
    </source>
</evidence>
<comment type="catalytic activity">
    <reaction evidence="1">
        <text>GDP-alpha-D-mannose + H2O = alpha-D-mannose 1-phosphate + GMP + 2 H(+)</text>
        <dbReference type="Rhea" id="RHEA:27978"/>
        <dbReference type="ChEBI" id="CHEBI:15377"/>
        <dbReference type="ChEBI" id="CHEBI:15378"/>
        <dbReference type="ChEBI" id="CHEBI:57527"/>
        <dbReference type="ChEBI" id="CHEBI:58115"/>
        <dbReference type="ChEBI" id="CHEBI:58409"/>
    </reaction>
</comment>
<evidence type="ECO:0000256" key="4">
    <source>
        <dbReference type="ARBA" id="ARBA00016377"/>
    </source>
</evidence>
<comment type="similarity">
    <text evidence="3">Belongs to the Nudix hydrolase family. NudK subfamily.</text>
</comment>
<dbReference type="InterPro" id="IPR015797">
    <property type="entry name" value="NUDIX_hydrolase-like_dom_sf"/>
</dbReference>
<dbReference type="Gene3D" id="3.90.79.10">
    <property type="entry name" value="Nucleoside Triphosphate Pyrophosphohydrolase"/>
    <property type="match status" value="1"/>
</dbReference>
<dbReference type="EMBL" id="BPFZ01000009">
    <property type="protein sequence ID" value="GIU67412.1"/>
    <property type="molecule type" value="Genomic_DNA"/>
</dbReference>
<dbReference type="InterPro" id="IPR000086">
    <property type="entry name" value="NUDIX_hydrolase_dom"/>
</dbReference>
<protein>
    <recommendedName>
        <fullName evidence="4">GDP-mannose pyrophosphatase</fullName>
    </recommendedName>
    <alternativeName>
        <fullName evidence="6">GDP-mannose hydrolase</fullName>
    </alternativeName>
    <alternativeName>
        <fullName evidence="7">GDPMK</fullName>
    </alternativeName>
</protein>
<feature type="domain" description="Nudix hydrolase" evidence="8">
    <location>
        <begin position="47"/>
        <end position="175"/>
    </location>
</feature>
<comment type="cofactor">
    <cofactor evidence="2">
        <name>Mg(2+)</name>
        <dbReference type="ChEBI" id="CHEBI:18420"/>
    </cofactor>
</comment>
<evidence type="ECO:0000313" key="10">
    <source>
        <dbReference type="Proteomes" id="UP001161064"/>
    </source>
</evidence>
<evidence type="ECO:0000256" key="3">
    <source>
        <dbReference type="ARBA" id="ARBA00007275"/>
    </source>
</evidence>
<evidence type="ECO:0000256" key="6">
    <source>
        <dbReference type="ARBA" id="ARBA00032162"/>
    </source>
</evidence>
<dbReference type="PROSITE" id="PS00893">
    <property type="entry name" value="NUDIX_BOX"/>
    <property type="match status" value="1"/>
</dbReference>
<sequence length="215" mass="24057">MNEAVTEHDPFVTLSSQTAYQNGWIKVEHQEVLRPDGSPGIYGIVHFVHRAVGVLPIDKDGCVWLVGQYRRPLKAWSWEMPEGGVTYEEDLEAGARRELHEETGLIAQTLVKILEMDLSNSVSDEVATCYIAYGLSKGQAVPECTEVLKTKRVHFLDLLAEVALGQIRDAMTVATIYRAYYLATTHQLPSELESKMLSHALLGRSDFNPDRIGEE</sequence>
<evidence type="ECO:0000256" key="7">
    <source>
        <dbReference type="ARBA" id="ARBA00032272"/>
    </source>
</evidence>
<keyword evidence="5" id="KW-0378">Hydrolase</keyword>
<accession>A0ABQ4PWH4</accession>
<evidence type="ECO:0000256" key="5">
    <source>
        <dbReference type="ARBA" id="ARBA00022801"/>
    </source>
</evidence>
<reference evidence="9" key="1">
    <citation type="submission" date="2021-05" db="EMBL/GenBank/DDBJ databases">
        <authorList>
            <person name="Tanabe Y."/>
        </authorList>
    </citation>
    <scope>NUCLEOTIDE SEQUENCE</scope>
    <source>
        <strain evidence="9">BOTRYCO-1</strain>
    </source>
</reference>